<dbReference type="Pfam" id="PF00438">
    <property type="entry name" value="S-AdoMet_synt_N"/>
    <property type="match status" value="1"/>
</dbReference>
<evidence type="ECO:0000313" key="14">
    <source>
        <dbReference type="Proteomes" id="UP001059822"/>
    </source>
</evidence>
<organism evidence="12 14">
    <name type="scientific">Neoehrlichia mikurensis</name>
    <dbReference type="NCBI Taxonomy" id="89586"/>
    <lineage>
        <taxon>Bacteria</taxon>
        <taxon>Pseudomonadati</taxon>
        <taxon>Pseudomonadota</taxon>
        <taxon>Alphaproteobacteria</taxon>
        <taxon>Rickettsiales</taxon>
        <taxon>Anaplasmataceae</taxon>
        <taxon>Candidatus Neoehrlichia</taxon>
    </lineage>
</organism>
<evidence type="ECO:0000256" key="8">
    <source>
        <dbReference type="RuleBase" id="RU004462"/>
    </source>
</evidence>
<evidence type="ECO:0000256" key="1">
    <source>
        <dbReference type="ARBA" id="ARBA00001946"/>
    </source>
</evidence>
<comment type="cofactor">
    <cofactor evidence="2">
        <name>K(+)</name>
        <dbReference type="ChEBI" id="CHEBI:29103"/>
    </cofactor>
</comment>
<evidence type="ECO:0000256" key="6">
    <source>
        <dbReference type="NCBIfam" id="TIGR01034"/>
    </source>
</evidence>
<keyword evidence="7" id="KW-0460">Magnesium</keyword>
<dbReference type="GO" id="GO:0004478">
    <property type="term" value="F:methionine adenosyltransferase activity"/>
    <property type="evidence" value="ECO:0007669"/>
    <property type="project" value="UniProtKB-UniRule"/>
</dbReference>
<evidence type="ECO:0000256" key="3">
    <source>
        <dbReference type="ARBA" id="ARBA00005224"/>
    </source>
</evidence>
<dbReference type="Proteomes" id="UP001059985">
    <property type="component" value="Chromosome"/>
</dbReference>
<dbReference type="NCBIfam" id="TIGR01034">
    <property type="entry name" value="metK"/>
    <property type="match status" value="1"/>
</dbReference>
<dbReference type="EC" id="2.5.1.6" evidence="5 6"/>
<evidence type="ECO:0000259" key="11">
    <source>
        <dbReference type="Pfam" id="PF02773"/>
    </source>
</evidence>
<dbReference type="CDD" id="cd18079">
    <property type="entry name" value="S-AdoMet_synt"/>
    <property type="match status" value="1"/>
</dbReference>
<comment type="subcellular location">
    <subcellularLocation>
        <location evidence="7">Cytoplasm</location>
    </subcellularLocation>
</comment>
<dbReference type="GO" id="GO:0006556">
    <property type="term" value="P:S-adenosylmethionine biosynthetic process"/>
    <property type="evidence" value="ECO:0007669"/>
    <property type="project" value="UniProtKB-UniRule"/>
</dbReference>
<accession>A0A9Q9BVX0</accession>
<dbReference type="InterPro" id="IPR022629">
    <property type="entry name" value="S-AdoMet_synt_central"/>
</dbReference>
<feature type="domain" description="S-adenosylmethionine synthetase C-terminal" evidence="11">
    <location>
        <begin position="237"/>
        <end position="378"/>
    </location>
</feature>
<dbReference type="RefSeq" id="WP_218194441.1">
    <property type="nucleotide sequence ID" value="NZ_CP054597.1"/>
</dbReference>
<dbReference type="GO" id="GO:0005737">
    <property type="term" value="C:cytoplasm"/>
    <property type="evidence" value="ECO:0007669"/>
    <property type="project" value="UniProtKB-SubCell"/>
</dbReference>
<comment type="pathway">
    <text evidence="3">Amino-acid biosynthesis; S-adenosyl-L-methionine biosynthesis; S-adenosyl-L-methionine from L-methionine: step 1/1.</text>
</comment>
<proteinExistence type="inferred from homology"/>
<comment type="subunit">
    <text evidence="7">Homotetramer.</text>
</comment>
<dbReference type="PIRSF" id="PIRSF000497">
    <property type="entry name" value="MAT"/>
    <property type="match status" value="1"/>
</dbReference>
<dbReference type="Pfam" id="PF02773">
    <property type="entry name" value="S-AdoMet_synt_C"/>
    <property type="match status" value="1"/>
</dbReference>
<dbReference type="GO" id="GO:0005524">
    <property type="term" value="F:ATP binding"/>
    <property type="evidence" value="ECO:0007669"/>
    <property type="project" value="InterPro"/>
</dbReference>
<dbReference type="GO" id="GO:0046872">
    <property type="term" value="F:metal ion binding"/>
    <property type="evidence" value="ECO:0007669"/>
    <property type="project" value="UniProtKB-KW"/>
</dbReference>
<comment type="similarity">
    <text evidence="4 8">Belongs to the AdoMet synthase family.</text>
</comment>
<keyword evidence="7" id="KW-0479">Metal-binding</keyword>
<dbReference type="EMBL" id="CP089285">
    <property type="protein sequence ID" value="UTO56726.1"/>
    <property type="molecule type" value="Genomic_DNA"/>
</dbReference>
<dbReference type="PANTHER" id="PTHR11964">
    <property type="entry name" value="S-ADENOSYLMETHIONINE SYNTHETASE"/>
    <property type="match status" value="1"/>
</dbReference>
<dbReference type="Proteomes" id="UP001059822">
    <property type="component" value="Chromosome"/>
</dbReference>
<keyword evidence="15" id="KW-1185">Reference proteome</keyword>
<dbReference type="PROSITE" id="PS00376">
    <property type="entry name" value="ADOMET_SYNTHASE_1"/>
    <property type="match status" value="1"/>
</dbReference>
<evidence type="ECO:0000313" key="12">
    <source>
        <dbReference type="EMBL" id="UTO55811.1"/>
    </source>
</evidence>
<dbReference type="PROSITE" id="PS00377">
    <property type="entry name" value="ADOMET_SYNTHASE_2"/>
    <property type="match status" value="1"/>
</dbReference>
<evidence type="ECO:0000256" key="4">
    <source>
        <dbReference type="ARBA" id="ARBA00009685"/>
    </source>
</evidence>
<dbReference type="InterPro" id="IPR002133">
    <property type="entry name" value="S-AdoMet_synthetase"/>
</dbReference>
<sequence length="399" mass="44654">MIHLDKNCSNYFITSESVSAGHPDKIADQISDVVLDYCISINPFAHAAIETLITKNKVIIAGEVYGVDFDKSKIEFLVRETIKDIGYDKKGFNWKSVDIDILIHEQSPDIIMGINIGKNQGAGDQGIMYGYAINETKSLIPAPIFYAHLILKNIMKAVKEHKIIELGPDAKTQITLLYENNKPVKVSHLVLSIQHFEGLSNKQIKEIVYPYVLSSLPQGWMCSNEDFLVNPTGRFVIGGPVSDCGLTGRKIMIDTYGGHIPHGGGAFSGKDPSKVDRSAAYMARYIAKNIVSSGLAKECLVQLSYAIGIADPLSFDINTFNKNFNNEKVKKIIQENIDLSIYGICNYLMLCRPIYRSTSCYGHFGRNPTSYGNFSWEKEDLSLILCKEFQLYNYRENCQ</sequence>
<dbReference type="InterPro" id="IPR022628">
    <property type="entry name" value="S-AdoMet_synt_N"/>
</dbReference>
<dbReference type="EMBL" id="CP089286">
    <property type="protein sequence ID" value="UTO55811.1"/>
    <property type="molecule type" value="Genomic_DNA"/>
</dbReference>
<evidence type="ECO:0000313" key="13">
    <source>
        <dbReference type="EMBL" id="UTO56726.1"/>
    </source>
</evidence>
<evidence type="ECO:0000259" key="10">
    <source>
        <dbReference type="Pfam" id="PF02772"/>
    </source>
</evidence>
<evidence type="ECO:0000256" key="2">
    <source>
        <dbReference type="ARBA" id="ARBA00001958"/>
    </source>
</evidence>
<dbReference type="Pfam" id="PF02772">
    <property type="entry name" value="S-AdoMet_synt_M"/>
    <property type="match status" value="1"/>
</dbReference>
<feature type="domain" description="S-adenosylmethionine synthetase N-terminal" evidence="9">
    <location>
        <begin position="11"/>
        <end position="108"/>
    </location>
</feature>
<name>A0A9Q9BVX0_9RICK</name>
<feature type="domain" description="S-adenosylmethionine synthetase central" evidence="10">
    <location>
        <begin position="120"/>
        <end position="235"/>
    </location>
</feature>
<keyword evidence="12" id="KW-0808">Transferase</keyword>
<comment type="cofactor">
    <cofactor evidence="1">
        <name>Mg(2+)</name>
        <dbReference type="ChEBI" id="CHEBI:18420"/>
    </cofactor>
</comment>
<evidence type="ECO:0000256" key="5">
    <source>
        <dbReference type="ARBA" id="ARBA00012828"/>
    </source>
</evidence>
<evidence type="ECO:0000313" key="15">
    <source>
        <dbReference type="Proteomes" id="UP001059985"/>
    </source>
</evidence>
<dbReference type="InterPro" id="IPR022631">
    <property type="entry name" value="ADOMET_SYNTHASE_CS"/>
</dbReference>
<dbReference type="InterPro" id="IPR022630">
    <property type="entry name" value="S-AdoMet_synt_C"/>
</dbReference>
<dbReference type="AlphaFoldDB" id="A0A9Q9BVX0"/>
<protein>
    <recommendedName>
        <fullName evidence="5 6">Methionine adenosyltransferase</fullName>
        <ecNumber evidence="5 6">2.5.1.6</ecNumber>
    </recommendedName>
</protein>
<keyword evidence="7" id="KW-0630">Potassium</keyword>
<reference evidence="12" key="1">
    <citation type="journal article" date="2022" name="Microorganisms">
        <title>Assembly and Comparison of Ca. Neoehrlichia mikurensis Genomes.</title>
        <authorList>
            <person name="Azagi T."/>
            <person name="Dirks R.P."/>
            <person name="Yebra-Pimentel E.S."/>
            <person name="Schaap P.J."/>
            <person name="Koehorst J.J."/>
            <person name="Esser H.J."/>
            <person name="Sprong H."/>
        </authorList>
    </citation>
    <scope>NUCLEOTIDE SEQUENCE</scope>
    <source>
        <strain evidence="13">18-2804</strain>
        <strain evidence="12">18-2837</strain>
    </source>
</reference>
<evidence type="ECO:0000259" key="9">
    <source>
        <dbReference type="Pfam" id="PF00438"/>
    </source>
</evidence>
<gene>
    <name evidence="12" type="primary">metK</name>
    <name evidence="13" type="ORF">LUA81_01940</name>
    <name evidence="12" type="ORF">LUA82_01960</name>
</gene>
<evidence type="ECO:0000256" key="7">
    <source>
        <dbReference type="RuleBase" id="RU000542"/>
    </source>
</evidence>